<name>A0A934S7W7_9BACT</name>
<dbReference type="EMBL" id="JAENIJ010000003">
    <property type="protein sequence ID" value="MBK1881322.1"/>
    <property type="molecule type" value="Genomic_DNA"/>
</dbReference>
<feature type="transmembrane region" description="Helical" evidence="1">
    <location>
        <begin position="44"/>
        <end position="64"/>
    </location>
</feature>
<sequence>MNDPHDKRNDGNWAMQAIILPLGGILLLYGCAHADGFWRNFSQYWAIYMGMLWLMLGLMHRLLWKAKAGYRDALDLYRSVHPESERHSTSKK</sequence>
<keyword evidence="1" id="KW-0472">Membrane</keyword>
<evidence type="ECO:0000313" key="2">
    <source>
        <dbReference type="EMBL" id="MBK1881322.1"/>
    </source>
</evidence>
<dbReference type="RefSeq" id="WP_200267414.1">
    <property type="nucleotide sequence ID" value="NZ_JAENIJ010000003.1"/>
</dbReference>
<reference evidence="2" key="1">
    <citation type="submission" date="2021-01" db="EMBL/GenBank/DDBJ databases">
        <title>Modified the classification status of verrucomicrobia.</title>
        <authorList>
            <person name="Feng X."/>
        </authorList>
    </citation>
    <scope>NUCLEOTIDE SEQUENCE</scope>
    <source>
        <strain evidence="2">KCTC 22041</strain>
    </source>
</reference>
<organism evidence="2 3">
    <name type="scientific">Luteolibacter pohnpeiensis</name>
    <dbReference type="NCBI Taxonomy" id="454153"/>
    <lineage>
        <taxon>Bacteria</taxon>
        <taxon>Pseudomonadati</taxon>
        <taxon>Verrucomicrobiota</taxon>
        <taxon>Verrucomicrobiia</taxon>
        <taxon>Verrucomicrobiales</taxon>
        <taxon>Verrucomicrobiaceae</taxon>
        <taxon>Luteolibacter</taxon>
    </lineage>
</organism>
<feature type="transmembrane region" description="Helical" evidence="1">
    <location>
        <begin position="12"/>
        <end position="32"/>
    </location>
</feature>
<keyword evidence="3" id="KW-1185">Reference proteome</keyword>
<evidence type="ECO:0000256" key="1">
    <source>
        <dbReference type="SAM" id="Phobius"/>
    </source>
</evidence>
<accession>A0A934S7W7</accession>
<dbReference type="PROSITE" id="PS51257">
    <property type="entry name" value="PROKAR_LIPOPROTEIN"/>
    <property type="match status" value="1"/>
</dbReference>
<evidence type="ECO:0000313" key="3">
    <source>
        <dbReference type="Proteomes" id="UP000603141"/>
    </source>
</evidence>
<keyword evidence="1" id="KW-1133">Transmembrane helix</keyword>
<protein>
    <submittedName>
        <fullName evidence="2">Uncharacterized protein</fullName>
    </submittedName>
</protein>
<gene>
    <name evidence="2" type="ORF">JIN85_02780</name>
</gene>
<dbReference type="Proteomes" id="UP000603141">
    <property type="component" value="Unassembled WGS sequence"/>
</dbReference>
<comment type="caution">
    <text evidence="2">The sequence shown here is derived from an EMBL/GenBank/DDBJ whole genome shotgun (WGS) entry which is preliminary data.</text>
</comment>
<dbReference type="AlphaFoldDB" id="A0A934S7W7"/>
<keyword evidence="1" id="KW-0812">Transmembrane</keyword>
<proteinExistence type="predicted"/>